<dbReference type="EMBL" id="JACSPW010000002">
    <property type="protein sequence ID" value="MBD8032048.1"/>
    <property type="molecule type" value="Genomic_DNA"/>
</dbReference>
<sequence length="57" mass="6182">MAGHQDPNYVTENPFEGRGRAMKGNDFPDAGYGFVIGGGFFITIFIIAIIVEAATRM</sequence>
<organism evidence="3 4">
    <name type="scientific">Solibacillus merdavium</name>
    <dbReference type="NCBI Taxonomy" id="2762218"/>
    <lineage>
        <taxon>Bacteria</taxon>
        <taxon>Bacillati</taxon>
        <taxon>Bacillota</taxon>
        <taxon>Bacilli</taxon>
        <taxon>Bacillales</taxon>
        <taxon>Caryophanaceae</taxon>
        <taxon>Solibacillus</taxon>
    </lineage>
</organism>
<protein>
    <submittedName>
        <fullName evidence="3">YqzM family protein</fullName>
    </submittedName>
</protein>
<dbReference type="RefSeq" id="WP_191700298.1">
    <property type="nucleotide sequence ID" value="NZ_JACSPW010000002.1"/>
</dbReference>
<evidence type="ECO:0000256" key="1">
    <source>
        <dbReference type="SAM" id="MobiDB-lite"/>
    </source>
</evidence>
<evidence type="ECO:0000256" key="2">
    <source>
        <dbReference type="SAM" id="Phobius"/>
    </source>
</evidence>
<keyword evidence="2" id="KW-1133">Transmembrane helix</keyword>
<keyword evidence="2" id="KW-0812">Transmembrane</keyword>
<accession>A0ABR8XJC9</accession>
<dbReference type="InterPro" id="IPR025416">
    <property type="entry name" value="YqzM"/>
</dbReference>
<gene>
    <name evidence="3" type="ORF">H9632_03130</name>
</gene>
<feature type="transmembrane region" description="Helical" evidence="2">
    <location>
        <begin position="30"/>
        <end position="51"/>
    </location>
</feature>
<keyword evidence="4" id="KW-1185">Reference proteome</keyword>
<evidence type="ECO:0000313" key="4">
    <source>
        <dbReference type="Proteomes" id="UP000600565"/>
    </source>
</evidence>
<feature type="region of interest" description="Disordered" evidence="1">
    <location>
        <begin position="1"/>
        <end position="20"/>
    </location>
</feature>
<dbReference type="Pfam" id="PF14141">
    <property type="entry name" value="YqzM"/>
    <property type="match status" value="1"/>
</dbReference>
<comment type="caution">
    <text evidence="3">The sequence shown here is derived from an EMBL/GenBank/DDBJ whole genome shotgun (WGS) entry which is preliminary data.</text>
</comment>
<proteinExistence type="predicted"/>
<reference evidence="3 4" key="1">
    <citation type="submission" date="2020-08" db="EMBL/GenBank/DDBJ databases">
        <title>A Genomic Blueprint of the Chicken Gut Microbiome.</title>
        <authorList>
            <person name="Gilroy R."/>
            <person name="Ravi A."/>
            <person name="Getino M."/>
            <person name="Pursley I."/>
            <person name="Horton D.L."/>
            <person name="Alikhan N.-F."/>
            <person name="Baker D."/>
            <person name="Gharbi K."/>
            <person name="Hall N."/>
            <person name="Watson M."/>
            <person name="Adriaenssens E.M."/>
            <person name="Foster-Nyarko E."/>
            <person name="Jarju S."/>
            <person name="Secka A."/>
            <person name="Antonio M."/>
            <person name="Oren A."/>
            <person name="Chaudhuri R."/>
            <person name="La Ragione R.M."/>
            <person name="Hildebrand F."/>
            <person name="Pallen M.J."/>
        </authorList>
    </citation>
    <scope>NUCLEOTIDE SEQUENCE [LARGE SCALE GENOMIC DNA]</scope>
    <source>
        <strain evidence="3 4">Sa1YVA6</strain>
    </source>
</reference>
<evidence type="ECO:0000313" key="3">
    <source>
        <dbReference type="EMBL" id="MBD8032048.1"/>
    </source>
</evidence>
<dbReference type="Proteomes" id="UP000600565">
    <property type="component" value="Unassembled WGS sequence"/>
</dbReference>
<keyword evidence="2" id="KW-0472">Membrane</keyword>
<name>A0ABR8XJC9_9BACL</name>